<protein>
    <submittedName>
        <fullName evidence="3">Uncharacterized protein</fullName>
    </submittedName>
</protein>
<proteinExistence type="predicted"/>
<dbReference type="Proteomes" id="UP001530293">
    <property type="component" value="Unassembled WGS sequence"/>
</dbReference>
<feature type="coiled-coil region" evidence="1">
    <location>
        <begin position="57"/>
        <end position="84"/>
    </location>
</feature>
<evidence type="ECO:0000313" key="4">
    <source>
        <dbReference type="Proteomes" id="UP001530293"/>
    </source>
</evidence>
<dbReference type="AlphaFoldDB" id="A0ABD3M3E3"/>
<feature type="compositionally biased region" description="Basic and acidic residues" evidence="2">
    <location>
        <begin position="273"/>
        <end position="282"/>
    </location>
</feature>
<evidence type="ECO:0000313" key="3">
    <source>
        <dbReference type="EMBL" id="KAL3757271.1"/>
    </source>
</evidence>
<dbReference type="EMBL" id="JALLBG020000268">
    <property type="protein sequence ID" value="KAL3757271.1"/>
    <property type="molecule type" value="Genomic_DNA"/>
</dbReference>
<sequence length="297" mass="33908">MSQDGTHYLPEPHADEASPALRELAAAISQNTEMINSMNAQIQQLIEDNQRRDDDIIKSQQEQLNSMTKQLAQTQAELALVRGKLDIVKTCSSTMQAILDPPTSRNVRQRVNPPSQAKPEQQENDQQQHQNGDKKPRISCKGKRVSQLLVDFYNENLLSGDNWKSVRVPPHHPEANLIKKSLELCQYVMSEEELFAFRAGTFTDEEALRTAADEIERRAFRKMWEFEGFDDIDRKEAENNNGGRGQQPTYGAVGSRVREYKKYLSKLSGNQYPDKEPLRERPEEEEGGSPLSMDRYA</sequence>
<comment type="caution">
    <text evidence="3">The sequence shown here is derived from an EMBL/GenBank/DDBJ whole genome shotgun (WGS) entry which is preliminary data.</text>
</comment>
<reference evidence="3 4" key="1">
    <citation type="submission" date="2024-10" db="EMBL/GenBank/DDBJ databases">
        <title>Updated reference genomes for cyclostephanoid diatoms.</title>
        <authorList>
            <person name="Roberts W.R."/>
            <person name="Alverson A.J."/>
        </authorList>
    </citation>
    <scope>NUCLEOTIDE SEQUENCE [LARGE SCALE GENOMIC DNA]</scope>
    <source>
        <strain evidence="3 4">AJA232-27</strain>
    </source>
</reference>
<keyword evidence="4" id="KW-1185">Reference proteome</keyword>
<feature type="region of interest" description="Disordered" evidence="2">
    <location>
        <begin position="234"/>
        <end position="297"/>
    </location>
</feature>
<evidence type="ECO:0000256" key="1">
    <source>
        <dbReference type="SAM" id="Coils"/>
    </source>
</evidence>
<gene>
    <name evidence="3" type="ORF">ACHAWU_008432</name>
</gene>
<feature type="compositionally biased region" description="Low complexity" evidence="2">
    <location>
        <begin position="288"/>
        <end position="297"/>
    </location>
</feature>
<accession>A0ABD3M3E3</accession>
<feature type="region of interest" description="Disordered" evidence="2">
    <location>
        <begin position="98"/>
        <end position="140"/>
    </location>
</feature>
<evidence type="ECO:0000256" key="2">
    <source>
        <dbReference type="SAM" id="MobiDB-lite"/>
    </source>
</evidence>
<organism evidence="3 4">
    <name type="scientific">Discostella pseudostelligera</name>
    <dbReference type="NCBI Taxonomy" id="259834"/>
    <lineage>
        <taxon>Eukaryota</taxon>
        <taxon>Sar</taxon>
        <taxon>Stramenopiles</taxon>
        <taxon>Ochrophyta</taxon>
        <taxon>Bacillariophyta</taxon>
        <taxon>Coscinodiscophyceae</taxon>
        <taxon>Thalassiosirophycidae</taxon>
        <taxon>Stephanodiscales</taxon>
        <taxon>Stephanodiscaceae</taxon>
        <taxon>Discostella</taxon>
    </lineage>
</organism>
<name>A0ABD3M3E3_9STRA</name>
<keyword evidence="1" id="KW-0175">Coiled coil</keyword>